<dbReference type="EC" id="4.2.1.17" evidence="2"/>
<dbReference type="AlphaFoldDB" id="A0A160TLF9"/>
<dbReference type="GO" id="GO:0004300">
    <property type="term" value="F:enoyl-CoA hydratase activity"/>
    <property type="evidence" value="ECO:0007669"/>
    <property type="project" value="UniProtKB-EC"/>
</dbReference>
<accession>A0A160TLF9</accession>
<dbReference type="PANTHER" id="PTHR43802:SF1">
    <property type="entry name" value="IP11341P-RELATED"/>
    <property type="match status" value="1"/>
</dbReference>
<keyword evidence="2" id="KW-0456">Lyase</keyword>
<name>A0A160TLF9_9ZZZZ</name>
<dbReference type="Gene3D" id="3.90.226.10">
    <property type="entry name" value="2-enoyl-CoA Hydratase, Chain A, domain 1"/>
    <property type="match status" value="1"/>
</dbReference>
<dbReference type="InterPro" id="IPR029045">
    <property type="entry name" value="ClpP/crotonase-like_dom_sf"/>
</dbReference>
<evidence type="ECO:0000313" key="2">
    <source>
        <dbReference type="EMBL" id="CUS44229.1"/>
    </source>
</evidence>
<sequence>MAIVSLDRAERLNAISFDLLGDLIDALDRAAGDPLVRVILLRAEGRAFCAGDDLAEFIEGFGDEKAHAFIDRLQTVTRLIMLGTKPVVCAIQGAVVGGGAAWPVNADVAIAADDTILFCPEAAFGLFPTGGMSMLLDERCGHVLATDILWLGERLDAHSLLQERIVSRVVPRATLEEAALAAADRLAALPTESLVRLKAARTEDIRLRLDIALARESRHCLAAGDSPEVRTRVRAYLAGDR</sequence>
<dbReference type="Pfam" id="PF00378">
    <property type="entry name" value="ECH_1"/>
    <property type="match status" value="1"/>
</dbReference>
<organism evidence="2">
    <name type="scientific">hydrothermal vent metagenome</name>
    <dbReference type="NCBI Taxonomy" id="652676"/>
    <lineage>
        <taxon>unclassified sequences</taxon>
        <taxon>metagenomes</taxon>
        <taxon>ecological metagenomes</taxon>
    </lineage>
</organism>
<dbReference type="PANTHER" id="PTHR43802">
    <property type="entry name" value="ENOYL-COA HYDRATASE"/>
    <property type="match status" value="1"/>
</dbReference>
<protein>
    <submittedName>
        <fullName evidence="2">Enoyl-CoA hydratase</fullName>
        <ecNumber evidence="2">4.2.1.17</ecNumber>
    </submittedName>
</protein>
<comment type="similarity">
    <text evidence="1">Belongs to the enoyl-CoA hydratase/isomerase family.</text>
</comment>
<evidence type="ECO:0000256" key="1">
    <source>
        <dbReference type="ARBA" id="ARBA00005254"/>
    </source>
</evidence>
<dbReference type="InterPro" id="IPR001753">
    <property type="entry name" value="Enoyl-CoA_hydra/iso"/>
</dbReference>
<proteinExistence type="inferred from homology"/>
<gene>
    <name evidence="2" type="ORF">MGWOODY_Smn1460</name>
</gene>
<dbReference type="CDD" id="cd06558">
    <property type="entry name" value="crotonase-like"/>
    <property type="match status" value="1"/>
</dbReference>
<dbReference type="EMBL" id="CZQE01000120">
    <property type="protein sequence ID" value="CUS44229.1"/>
    <property type="molecule type" value="Genomic_DNA"/>
</dbReference>
<reference evidence="2" key="1">
    <citation type="submission" date="2015-10" db="EMBL/GenBank/DDBJ databases">
        <authorList>
            <person name="Gilbert D.G."/>
        </authorList>
    </citation>
    <scope>NUCLEOTIDE SEQUENCE</scope>
</reference>
<dbReference type="SUPFAM" id="SSF52096">
    <property type="entry name" value="ClpP/crotonase"/>
    <property type="match status" value="1"/>
</dbReference>